<protein>
    <submittedName>
        <fullName evidence="2">Uncharacterized protein</fullName>
    </submittedName>
</protein>
<dbReference type="Proteomes" id="UP000013456">
    <property type="component" value="Unassembled WGS sequence"/>
</dbReference>
<organism evidence="2 3">
    <name type="scientific">Macaca mulatta</name>
    <name type="common">Rhesus macaque</name>
    <dbReference type="NCBI Taxonomy" id="9544"/>
    <lineage>
        <taxon>Eukaryota</taxon>
        <taxon>Metazoa</taxon>
        <taxon>Chordata</taxon>
        <taxon>Craniata</taxon>
        <taxon>Vertebrata</taxon>
        <taxon>Euteleostomi</taxon>
        <taxon>Mammalia</taxon>
        <taxon>Eutheria</taxon>
        <taxon>Euarchontoglires</taxon>
        <taxon>Primates</taxon>
        <taxon>Haplorrhini</taxon>
        <taxon>Catarrhini</taxon>
        <taxon>Cercopithecidae</taxon>
        <taxon>Cercopithecinae</taxon>
        <taxon>Macaca</taxon>
    </lineage>
</organism>
<evidence type="ECO:0000313" key="3">
    <source>
        <dbReference type="Proteomes" id="UP000013456"/>
    </source>
</evidence>
<reference evidence="2 3" key="1">
    <citation type="journal article" date="2011" name="Nat. Biotechnol.">
        <title>Genome sequencing and comparison of two nonhuman primate animal models, the cynomolgus and Chinese rhesus macaques.</title>
        <authorList>
            <person name="Yan G."/>
            <person name="Zhang G."/>
            <person name="Fang X."/>
            <person name="Zhang Y."/>
            <person name="Li C."/>
            <person name="Ling F."/>
            <person name="Cooper D.N."/>
            <person name="Li Q."/>
            <person name="Li Y."/>
            <person name="van Gool A.J."/>
            <person name="Du H."/>
            <person name="Chen J."/>
            <person name="Chen R."/>
            <person name="Zhang P."/>
            <person name="Huang Z."/>
            <person name="Thompson J.R."/>
            <person name="Meng Y."/>
            <person name="Bai Y."/>
            <person name="Wang J."/>
            <person name="Zhuo M."/>
            <person name="Wang T."/>
            <person name="Huang Y."/>
            <person name="Wei L."/>
            <person name="Li J."/>
            <person name="Wang Z."/>
            <person name="Hu H."/>
            <person name="Yang P."/>
            <person name="Le L."/>
            <person name="Stenson P.D."/>
            <person name="Li B."/>
            <person name="Liu X."/>
            <person name="Ball E.V."/>
            <person name="An N."/>
            <person name="Huang Q."/>
            <person name="Zhang Y."/>
            <person name="Fan W."/>
            <person name="Zhang X."/>
            <person name="Li Y."/>
            <person name="Wang W."/>
            <person name="Katze M.G."/>
            <person name="Su B."/>
            <person name="Nielsen R."/>
            <person name="Yang H."/>
            <person name="Wang J."/>
            <person name="Wang X."/>
            <person name="Wang J."/>
        </authorList>
    </citation>
    <scope>NUCLEOTIDE SEQUENCE [LARGE SCALE GENOMIC DNA]</scope>
    <source>
        <strain evidence="2 3">CR-5</strain>
    </source>
</reference>
<dbReference type="EMBL" id="JH290981">
    <property type="protein sequence ID" value="EHH25556.1"/>
    <property type="molecule type" value="Genomic_DNA"/>
</dbReference>
<proteinExistence type="predicted"/>
<accession>F7ELE9</accession>
<gene>
    <name evidence="2" type="ORF">EGK_21401</name>
</gene>
<dbReference type="HOGENOM" id="CLU_2359131_0_0_1"/>
<evidence type="ECO:0000313" key="2">
    <source>
        <dbReference type="EMBL" id="EHH25556.1"/>
    </source>
</evidence>
<sequence>MPSCEAPTAGTGEISRRQRRCGGPGDDQGAPNKAALGGLEASASLGDRSAKLPVTPHRWRWPMACTDGARVGARARLGIGGIGRRLWGTRKRRRWR</sequence>
<feature type="region of interest" description="Disordered" evidence="1">
    <location>
        <begin position="1"/>
        <end position="34"/>
    </location>
</feature>
<name>F7ELE9_MACMU</name>
<dbReference type="AlphaFoldDB" id="F7ELE9"/>
<evidence type="ECO:0000256" key="1">
    <source>
        <dbReference type="SAM" id="MobiDB-lite"/>
    </source>
</evidence>